<evidence type="ECO:0000256" key="10">
    <source>
        <dbReference type="ARBA" id="ARBA00022833"/>
    </source>
</evidence>
<dbReference type="InterPro" id="IPR005849">
    <property type="entry name" value="GalP_Utransf_N"/>
</dbReference>
<dbReference type="GO" id="GO:0016779">
    <property type="term" value="F:nucleotidyltransferase activity"/>
    <property type="evidence" value="ECO:0007669"/>
    <property type="project" value="UniProtKB-KW"/>
</dbReference>
<sequence>MFYFDDGPGHDRTAPDTRSLHAFAPGAELRHDRLTGEPVLVAAHRQTRTVSSAGGDCPLCPSRPGHPTEIPAGDYHVAVFENRFPSLGGPVGGRCEVVSFSSDHDRSFAGLSDARRFTIGRAWADRTAALSAVPGVEQVFVFENRGAQVGATLSHPHGQIYAYPYLPPVQASVLRAARAHRAAGGGCLLCPIVADQAAGPLVVAETEGFVAFVPEAARWPYEVHIAPRGCVPYLTGLDDEGLAELMYLYGDVLSRFEDLFGDGETAYMACWHQPPLHQTDLTHFYVQVFTTRRSADRWKFLASSESGAGAFINDVLPETAAERLRNVRVRGRA</sequence>
<protein>
    <recommendedName>
        <fullName evidence="6 13">Galactose-1-phosphate uridylyltransferase</fullName>
        <ecNumber evidence="5 13">2.7.7.12</ecNumber>
    </recommendedName>
</protein>
<evidence type="ECO:0000313" key="18">
    <source>
        <dbReference type="Proteomes" id="UP001501020"/>
    </source>
</evidence>
<evidence type="ECO:0000259" key="15">
    <source>
        <dbReference type="Pfam" id="PF01087"/>
    </source>
</evidence>
<comment type="similarity">
    <text evidence="4 14">Belongs to the galactose-1-phosphate uridylyltransferase type 1 family.</text>
</comment>
<accession>A0ABP5K5H5</accession>
<dbReference type="EC" id="2.7.7.12" evidence="5 13"/>
<dbReference type="InterPro" id="IPR019779">
    <property type="entry name" value="GalP_UDPtransf1_His-AS"/>
</dbReference>
<dbReference type="InterPro" id="IPR005850">
    <property type="entry name" value="GalP_Utransf_C"/>
</dbReference>
<dbReference type="InterPro" id="IPR001937">
    <property type="entry name" value="GalP_UDPtransf1"/>
</dbReference>
<dbReference type="PIRSF" id="PIRSF000808">
    <property type="entry name" value="GalT"/>
    <property type="match status" value="1"/>
</dbReference>
<comment type="pathway">
    <text evidence="3 14">Carbohydrate metabolism; galactose metabolism.</text>
</comment>
<dbReference type="PROSITE" id="PS00117">
    <property type="entry name" value="GAL_P_UDP_TRANSF_I"/>
    <property type="match status" value="1"/>
</dbReference>
<comment type="catalytic activity">
    <reaction evidence="1 14">
        <text>alpha-D-galactose 1-phosphate + UDP-alpha-D-glucose = alpha-D-glucose 1-phosphate + UDP-alpha-D-galactose</text>
        <dbReference type="Rhea" id="RHEA:13989"/>
        <dbReference type="ChEBI" id="CHEBI:58336"/>
        <dbReference type="ChEBI" id="CHEBI:58601"/>
        <dbReference type="ChEBI" id="CHEBI:58885"/>
        <dbReference type="ChEBI" id="CHEBI:66914"/>
        <dbReference type="EC" id="2.7.7.12"/>
    </reaction>
</comment>
<feature type="domain" description="Galactose-1-phosphate uridyl transferase N-terminal" evidence="15">
    <location>
        <begin position="91"/>
        <end position="167"/>
    </location>
</feature>
<gene>
    <name evidence="17" type="primary">galT_1</name>
    <name evidence="17" type="ORF">GCM10009727_14800</name>
</gene>
<evidence type="ECO:0000256" key="6">
    <source>
        <dbReference type="ARBA" id="ARBA00016340"/>
    </source>
</evidence>
<evidence type="ECO:0000256" key="4">
    <source>
        <dbReference type="ARBA" id="ARBA00010951"/>
    </source>
</evidence>
<evidence type="ECO:0000259" key="16">
    <source>
        <dbReference type="Pfam" id="PF02744"/>
    </source>
</evidence>
<evidence type="ECO:0000313" key="17">
    <source>
        <dbReference type="EMBL" id="GAA2125983.1"/>
    </source>
</evidence>
<dbReference type="PANTHER" id="PTHR11943:SF1">
    <property type="entry name" value="GALACTOSE-1-PHOSPHATE URIDYLYLTRANSFERASE"/>
    <property type="match status" value="1"/>
</dbReference>
<dbReference type="SUPFAM" id="SSF54197">
    <property type="entry name" value="HIT-like"/>
    <property type="match status" value="2"/>
</dbReference>
<dbReference type="Gene3D" id="3.30.428.10">
    <property type="entry name" value="HIT-like"/>
    <property type="match status" value="2"/>
</dbReference>
<evidence type="ECO:0000256" key="11">
    <source>
        <dbReference type="ARBA" id="ARBA00023144"/>
    </source>
</evidence>
<keyword evidence="11 14" id="KW-0299">Galactose metabolism</keyword>
<name>A0ABP5K5H5_9ACTN</name>
<comment type="caution">
    <text evidence="17">The sequence shown here is derived from an EMBL/GenBank/DDBJ whole genome shotgun (WGS) entry which is preliminary data.</text>
</comment>
<proteinExistence type="inferred from homology"/>
<evidence type="ECO:0000256" key="13">
    <source>
        <dbReference type="NCBIfam" id="TIGR00209"/>
    </source>
</evidence>
<keyword evidence="12 14" id="KW-0119">Carbohydrate metabolism</keyword>
<dbReference type="Pfam" id="PF02744">
    <property type="entry name" value="GalP_UDP_tr_C"/>
    <property type="match status" value="1"/>
</dbReference>
<dbReference type="InterPro" id="IPR036265">
    <property type="entry name" value="HIT-like_sf"/>
</dbReference>
<feature type="domain" description="Galactose-1-phosphate uridyl transferase C-terminal" evidence="16">
    <location>
        <begin position="201"/>
        <end position="327"/>
    </location>
</feature>
<dbReference type="PANTHER" id="PTHR11943">
    <property type="entry name" value="GALACTOSE-1-PHOSPHATE URIDYLYLTRANSFERASE"/>
    <property type="match status" value="1"/>
</dbReference>
<dbReference type="EMBL" id="BAAAMR010000008">
    <property type="protein sequence ID" value="GAA2125983.1"/>
    <property type="molecule type" value="Genomic_DNA"/>
</dbReference>
<dbReference type="NCBIfam" id="TIGR00209">
    <property type="entry name" value="galT_1"/>
    <property type="match status" value="1"/>
</dbReference>
<evidence type="ECO:0000256" key="9">
    <source>
        <dbReference type="ARBA" id="ARBA00022723"/>
    </source>
</evidence>
<keyword evidence="7 14" id="KW-0808">Transferase</keyword>
<evidence type="ECO:0000256" key="14">
    <source>
        <dbReference type="RuleBase" id="RU000506"/>
    </source>
</evidence>
<keyword evidence="8 14" id="KW-0548">Nucleotidyltransferase</keyword>
<keyword evidence="18" id="KW-1185">Reference proteome</keyword>
<keyword evidence="10" id="KW-0862">Zinc</keyword>
<evidence type="ECO:0000256" key="12">
    <source>
        <dbReference type="ARBA" id="ARBA00023277"/>
    </source>
</evidence>
<comment type="cofactor">
    <cofactor evidence="2">
        <name>Zn(2+)</name>
        <dbReference type="ChEBI" id="CHEBI:29105"/>
    </cofactor>
</comment>
<evidence type="ECO:0000256" key="8">
    <source>
        <dbReference type="ARBA" id="ARBA00022695"/>
    </source>
</evidence>
<dbReference type="Pfam" id="PF01087">
    <property type="entry name" value="GalP_UDP_transf"/>
    <property type="match status" value="1"/>
</dbReference>
<reference evidence="18" key="1">
    <citation type="journal article" date="2019" name="Int. J. Syst. Evol. Microbiol.">
        <title>The Global Catalogue of Microorganisms (GCM) 10K type strain sequencing project: providing services to taxonomists for standard genome sequencing and annotation.</title>
        <authorList>
            <consortium name="The Broad Institute Genomics Platform"/>
            <consortium name="The Broad Institute Genome Sequencing Center for Infectious Disease"/>
            <person name="Wu L."/>
            <person name="Ma J."/>
        </authorList>
    </citation>
    <scope>NUCLEOTIDE SEQUENCE [LARGE SCALE GENOMIC DNA]</scope>
    <source>
        <strain evidence="18">JCM 13850</strain>
    </source>
</reference>
<evidence type="ECO:0000256" key="2">
    <source>
        <dbReference type="ARBA" id="ARBA00001947"/>
    </source>
</evidence>
<organism evidence="17 18">
    <name type="scientific">Actinomadura napierensis</name>
    <dbReference type="NCBI Taxonomy" id="267854"/>
    <lineage>
        <taxon>Bacteria</taxon>
        <taxon>Bacillati</taxon>
        <taxon>Actinomycetota</taxon>
        <taxon>Actinomycetes</taxon>
        <taxon>Streptosporangiales</taxon>
        <taxon>Thermomonosporaceae</taxon>
        <taxon>Actinomadura</taxon>
    </lineage>
</organism>
<keyword evidence="9 14" id="KW-0479">Metal-binding</keyword>
<evidence type="ECO:0000256" key="1">
    <source>
        <dbReference type="ARBA" id="ARBA00001107"/>
    </source>
</evidence>
<evidence type="ECO:0000256" key="5">
    <source>
        <dbReference type="ARBA" id="ARBA00012384"/>
    </source>
</evidence>
<evidence type="ECO:0000256" key="3">
    <source>
        <dbReference type="ARBA" id="ARBA00004947"/>
    </source>
</evidence>
<evidence type="ECO:0000256" key="7">
    <source>
        <dbReference type="ARBA" id="ARBA00022679"/>
    </source>
</evidence>
<dbReference type="Proteomes" id="UP001501020">
    <property type="component" value="Unassembled WGS sequence"/>
</dbReference>